<dbReference type="InterPro" id="IPR005123">
    <property type="entry name" value="Oxoglu/Fe-dep_dioxygenase_dom"/>
</dbReference>
<dbReference type="PROSITE" id="PS51471">
    <property type="entry name" value="FE2OG_OXY"/>
    <property type="match status" value="1"/>
</dbReference>
<dbReference type="PANTHER" id="PTHR12907">
    <property type="entry name" value="EGL NINE HOMOLOG-RELATED"/>
    <property type="match status" value="1"/>
</dbReference>
<dbReference type="Proteomes" id="UP001178507">
    <property type="component" value="Unassembled WGS sequence"/>
</dbReference>
<protein>
    <recommendedName>
        <fullName evidence="7">Fe2OG dioxygenase domain-containing protein</fullName>
    </recommendedName>
</protein>
<dbReference type="AlphaFoldDB" id="A0AA36N9D7"/>
<dbReference type="GO" id="GO:0071456">
    <property type="term" value="P:cellular response to hypoxia"/>
    <property type="evidence" value="ECO:0007669"/>
    <property type="project" value="TreeGrafter"/>
</dbReference>
<keyword evidence="4" id="KW-0223">Dioxygenase</keyword>
<evidence type="ECO:0000256" key="2">
    <source>
        <dbReference type="ARBA" id="ARBA00022723"/>
    </source>
</evidence>
<dbReference type="SMART" id="SM00702">
    <property type="entry name" value="P4Hc"/>
    <property type="match status" value="1"/>
</dbReference>
<sequence>MVIHVLYDACCPTCLRAIQLVTFREDTLKAATTELHPWPSAGAEEVLRGMAFGERPASLRGRVWAKLSSGLVLPNCQEDPMRLIYEMEYMAFVRLPTPQIRAHVDEIVVLPLERARQDAKGRARWWSSPSALRSAARALASQHFAVFDDFLPEATCEALAASARSARPEMQRGATGAASKATGTDLAKVLNEPSRGDVVKFCDDGKMSGCPELLDALDALVEGLQGCEETRQRLRCVDWANGAMFAIYPGNASRYIKHVDNTLGTDGRCLTAVLYLNRDWTKQHGGSLRLFEPGMQNCQVKRDVEPIWNRLVVFWSTQEVPHEVMACYKDRLAISVWFLCGAQSLRSREPFTRLFRPEKLRCIAGRDRRQRLLHAAANQNEREALAQLPLDCTFTQQQLSEQARIFHWRTEEDVQKDQDTEQDLAIRTAVAKALQGVPAAEAFQAAVPDKMQSAKCSLPLRFELVEDFPLPRRPQDDP</sequence>
<dbReference type="Pfam" id="PF13640">
    <property type="entry name" value="2OG-FeII_Oxy_3"/>
    <property type="match status" value="1"/>
</dbReference>
<organism evidence="8 9">
    <name type="scientific">Effrenium voratum</name>
    <dbReference type="NCBI Taxonomy" id="2562239"/>
    <lineage>
        <taxon>Eukaryota</taxon>
        <taxon>Sar</taxon>
        <taxon>Alveolata</taxon>
        <taxon>Dinophyceae</taxon>
        <taxon>Suessiales</taxon>
        <taxon>Symbiodiniaceae</taxon>
        <taxon>Effrenium</taxon>
    </lineage>
</organism>
<evidence type="ECO:0000259" key="7">
    <source>
        <dbReference type="PROSITE" id="PS51471"/>
    </source>
</evidence>
<evidence type="ECO:0000256" key="5">
    <source>
        <dbReference type="ARBA" id="ARBA00023002"/>
    </source>
</evidence>
<keyword evidence="6" id="KW-0408">Iron</keyword>
<dbReference type="PANTHER" id="PTHR12907:SF26">
    <property type="entry name" value="HIF PROLYL HYDROXYLASE, ISOFORM C"/>
    <property type="match status" value="1"/>
</dbReference>
<dbReference type="GO" id="GO:0031418">
    <property type="term" value="F:L-ascorbic acid binding"/>
    <property type="evidence" value="ECO:0007669"/>
    <property type="project" value="UniProtKB-KW"/>
</dbReference>
<dbReference type="InterPro" id="IPR051559">
    <property type="entry name" value="HIF_prolyl_hydroxylases"/>
</dbReference>
<dbReference type="Gene3D" id="2.60.120.620">
    <property type="entry name" value="q2cbj1_9rhob like domain"/>
    <property type="match status" value="1"/>
</dbReference>
<dbReference type="GO" id="GO:0031543">
    <property type="term" value="F:peptidyl-proline dioxygenase activity"/>
    <property type="evidence" value="ECO:0007669"/>
    <property type="project" value="TreeGrafter"/>
</dbReference>
<proteinExistence type="predicted"/>
<gene>
    <name evidence="8" type="ORF">EVOR1521_LOCUS18852</name>
</gene>
<keyword evidence="3" id="KW-0847">Vitamin C</keyword>
<keyword evidence="2" id="KW-0479">Metal-binding</keyword>
<comment type="cofactor">
    <cofactor evidence="1">
        <name>L-ascorbate</name>
        <dbReference type="ChEBI" id="CHEBI:38290"/>
    </cofactor>
</comment>
<evidence type="ECO:0000256" key="4">
    <source>
        <dbReference type="ARBA" id="ARBA00022964"/>
    </source>
</evidence>
<name>A0AA36N9D7_9DINO</name>
<keyword evidence="9" id="KW-1185">Reference proteome</keyword>
<accession>A0AA36N9D7</accession>
<feature type="domain" description="Fe2OG dioxygenase" evidence="7">
    <location>
        <begin position="239"/>
        <end position="341"/>
    </location>
</feature>
<dbReference type="InterPro" id="IPR044862">
    <property type="entry name" value="Pro_4_hyd_alph_FE2OG_OXY"/>
</dbReference>
<dbReference type="InterPro" id="IPR006620">
    <property type="entry name" value="Pro_4_hyd_alph"/>
</dbReference>
<reference evidence="8" key="1">
    <citation type="submission" date="2023-08" db="EMBL/GenBank/DDBJ databases">
        <authorList>
            <person name="Chen Y."/>
            <person name="Shah S."/>
            <person name="Dougan E. K."/>
            <person name="Thang M."/>
            <person name="Chan C."/>
        </authorList>
    </citation>
    <scope>NUCLEOTIDE SEQUENCE</scope>
</reference>
<evidence type="ECO:0000313" key="9">
    <source>
        <dbReference type="Proteomes" id="UP001178507"/>
    </source>
</evidence>
<evidence type="ECO:0000313" key="8">
    <source>
        <dbReference type="EMBL" id="CAJ1394118.1"/>
    </source>
</evidence>
<evidence type="ECO:0000256" key="1">
    <source>
        <dbReference type="ARBA" id="ARBA00001961"/>
    </source>
</evidence>
<keyword evidence="5" id="KW-0560">Oxidoreductase</keyword>
<comment type="caution">
    <text evidence="8">The sequence shown here is derived from an EMBL/GenBank/DDBJ whole genome shotgun (WGS) entry which is preliminary data.</text>
</comment>
<dbReference type="GO" id="GO:0008198">
    <property type="term" value="F:ferrous iron binding"/>
    <property type="evidence" value="ECO:0007669"/>
    <property type="project" value="TreeGrafter"/>
</dbReference>
<dbReference type="EMBL" id="CAUJNA010002757">
    <property type="protein sequence ID" value="CAJ1394118.1"/>
    <property type="molecule type" value="Genomic_DNA"/>
</dbReference>
<evidence type="ECO:0000256" key="6">
    <source>
        <dbReference type="ARBA" id="ARBA00023004"/>
    </source>
</evidence>
<evidence type="ECO:0000256" key="3">
    <source>
        <dbReference type="ARBA" id="ARBA00022896"/>
    </source>
</evidence>